<dbReference type="SUPFAM" id="SSF53448">
    <property type="entry name" value="Nucleotide-diphospho-sugar transferases"/>
    <property type="match status" value="1"/>
</dbReference>
<dbReference type="InterPro" id="IPR029044">
    <property type="entry name" value="Nucleotide-diphossugar_trans"/>
</dbReference>
<dbReference type="InterPro" id="IPR005835">
    <property type="entry name" value="NTP_transferase_dom"/>
</dbReference>
<proteinExistence type="predicted"/>
<evidence type="ECO:0000259" key="3">
    <source>
        <dbReference type="Pfam" id="PF00483"/>
    </source>
</evidence>
<accession>A0A1H8K4C1</accession>
<organism evidence="4 5">
    <name type="scientific">Peptostreptococcus russellii</name>
    <dbReference type="NCBI Taxonomy" id="215200"/>
    <lineage>
        <taxon>Bacteria</taxon>
        <taxon>Bacillati</taxon>
        <taxon>Bacillota</taxon>
        <taxon>Clostridia</taxon>
        <taxon>Peptostreptococcales</taxon>
        <taxon>Peptostreptococcaceae</taxon>
        <taxon>Peptostreptococcus</taxon>
    </lineage>
</organism>
<evidence type="ECO:0000313" key="4">
    <source>
        <dbReference type="EMBL" id="SEN87850.1"/>
    </source>
</evidence>
<dbReference type="AlphaFoldDB" id="A0A1H8K4C1"/>
<gene>
    <name evidence="4" type="ORF">SAMN05216454_12212</name>
</gene>
<dbReference type="Pfam" id="PF00483">
    <property type="entry name" value="NTP_transferase"/>
    <property type="match status" value="1"/>
</dbReference>
<dbReference type="InterPro" id="IPR017189">
    <property type="entry name" value="CTP-phospocholine_CTT"/>
</dbReference>
<dbReference type="PANTHER" id="PTHR43584">
    <property type="entry name" value="NUCLEOTIDYL TRANSFERASE"/>
    <property type="match status" value="1"/>
</dbReference>
<dbReference type="RefSeq" id="WP_091976072.1">
    <property type="nucleotide sequence ID" value="NZ_CAUWDX010000005.1"/>
</dbReference>
<dbReference type="OrthoDB" id="9803871at2"/>
<dbReference type="EMBL" id="FODF01000022">
    <property type="protein sequence ID" value="SEN87850.1"/>
    <property type="molecule type" value="Genomic_DNA"/>
</dbReference>
<keyword evidence="1 4" id="KW-0808">Transferase</keyword>
<keyword evidence="2 4" id="KW-0548">Nucleotidyltransferase</keyword>
<dbReference type="PIRSF" id="PIRSF037382">
    <property type="entry name" value="CCT_LicC"/>
    <property type="match status" value="1"/>
</dbReference>
<evidence type="ECO:0000256" key="1">
    <source>
        <dbReference type="ARBA" id="ARBA00022679"/>
    </source>
</evidence>
<dbReference type="Proteomes" id="UP000199512">
    <property type="component" value="Unassembled WGS sequence"/>
</dbReference>
<dbReference type="GO" id="GO:0016779">
    <property type="term" value="F:nucleotidyltransferase activity"/>
    <property type="evidence" value="ECO:0007669"/>
    <property type="project" value="UniProtKB-KW"/>
</dbReference>
<dbReference type="CDD" id="cd02523">
    <property type="entry name" value="PC_cytidylyltransferase"/>
    <property type="match status" value="1"/>
</dbReference>
<sequence length="229" mass="26756">MKAIVLAAGLGTRLRPITNDTPKSLVKVMGEAMAERQVRFLKERGIEDITIVTGYLAEKFDYLKEKYGVKLVFNDKYDKYNNIYTMYLVKDLLPDSYVIEGDIYMNSNIFRSDIKDTSYFSCYKKNFSNEWELKFNKEDKIEDIVIGNGSGYIMCGISYWSKSEGELIKSKLEKISDIDDYKNLYWDNVVKDNIARLNIRIEKLDDKDLFEIDSIEDLKATEKELLRNK</sequence>
<dbReference type="Gene3D" id="3.90.550.10">
    <property type="entry name" value="Spore Coat Polysaccharide Biosynthesis Protein SpsA, Chain A"/>
    <property type="match status" value="1"/>
</dbReference>
<evidence type="ECO:0000313" key="5">
    <source>
        <dbReference type="Proteomes" id="UP000199512"/>
    </source>
</evidence>
<evidence type="ECO:0000256" key="2">
    <source>
        <dbReference type="ARBA" id="ARBA00022695"/>
    </source>
</evidence>
<dbReference type="InterPro" id="IPR050065">
    <property type="entry name" value="GlmU-like"/>
</dbReference>
<protein>
    <submittedName>
        <fullName evidence="4">CTP:phosphocholine cytidylyltransferase</fullName>
    </submittedName>
</protein>
<name>A0A1H8K4C1_9FIRM</name>
<reference evidence="4 5" key="1">
    <citation type="submission" date="2016-10" db="EMBL/GenBank/DDBJ databases">
        <authorList>
            <person name="de Groot N.N."/>
        </authorList>
    </citation>
    <scope>NUCLEOTIDE SEQUENCE [LARGE SCALE GENOMIC DNA]</scope>
    <source>
        <strain evidence="4 5">Calf135</strain>
    </source>
</reference>
<dbReference type="PANTHER" id="PTHR43584:SF5">
    <property type="entry name" value="PROTEIN LICC"/>
    <property type="match status" value="1"/>
</dbReference>
<feature type="domain" description="Nucleotidyl transferase" evidence="3">
    <location>
        <begin position="2"/>
        <end position="105"/>
    </location>
</feature>
<dbReference type="STRING" id="215200.SAMN05216454_12212"/>
<keyword evidence="5" id="KW-1185">Reference proteome</keyword>